<organism evidence="1 2">
    <name type="scientific">Enterobacter ludwigii</name>
    <dbReference type="NCBI Taxonomy" id="299767"/>
    <lineage>
        <taxon>Bacteria</taxon>
        <taxon>Pseudomonadati</taxon>
        <taxon>Pseudomonadota</taxon>
        <taxon>Gammaproteobacteria</taxon>
        <taxon>Enterobacterales</taxon>
        <taxon>Enterobacteriaceae</taxon>
        <taxon>Enterobacter</taxon>
        <taxon>Enterobacter cloacae complex</taxon>
    </lineage>
</organism>
<dbReference type="eggNOG" id="ENOG5033B4K">
    <property type="taxonomic scope" value="Bacteria"/>
</dbReference>
<dbReference type="KEGG" id="eec:EcWSU1_02957"/>
<dbReference type="AlphaFoldDB" id="G8LIU4"/>
<dbReference type="EMBL" id="CP002886">
    <property type="protein sequence ID" value="AEW74385.1"/>
    <property type="molecule type" value="Genomic_DNA"/>
</dbReference>
<name>G8LIU4_9ENTR</name>
<reference evidence="1 2" key="1">
    <citation type="journal article" date="2011" name="Stand. Genomic Sci.">
        <title>Complete genome of the onion pathogen Enterobacter cloacae EcWSU1.</title>
        <authorList>
            <person name="Humann J.L."/>
            <person name="Wildung M."/>
            <person name="Cheng C.H."/>
            <person name="Lee T."/>
            <person name="Stewart J.E."/>
            <person name="Drew J.C."/>
            <person name="Triplett E.W."/>
            <person name="Main D."/>
            <person name="Schroeder B.K."/>
        </authorList>
    </citation>
    <scope>NUCLEOTIDE SEQUENCE [LARGE SCALE GENOMIC DNA]</scope>
    <source>
        <strain evidence="1 2">EcWSU1</strain>
    </source>
</reference>
<proteinExistence type="predicted"/>
<evidence type="ECO:0000313" key="1">
    <source>
        <dbReference type="EMBL" id="AEW74385.1"/>
    </source>
</evidence>
<dbReference type="HOGENOM" id="CLU_060538_0_0_6"/>
<gene>
    <name evidence="1" type="ORF">EcWSU1_02957</name>
</gene>
<dbReference type="RefSeq" id="WP_014170800.1">
    <property type="nucleotide sequence ID" value="NC_016514.1"/>
</dbReference>
<dbReference type="Proteomes" id="UP000007838">
    <property type="component" value="Chromosome"/>
</dbReference>
<protein>
    <submittedName>
        <fullName evidence="1">Uncharacterized protein</fullName>
    </submittedName>
</protein>
<evidence type="ECO:0000313" key="2">
    <source>
        <dbReference type="Proteomes" id="UP000007838"/>
    </source>
</evidence>
<sequence>MKNICIVGSLSSIFTHSYICSLISSGFNVVIINTSNKINYDNYKDCDVLNLNKAESSKLSMRSKSKLKDNKFFCYFYELYLFFNALFTSNKRIETFLEGKDLDHFIFFWGTSIRKEFYNIKKIYNKKNKLPEFILDVATYPIRDYAMKKTPKFLLWFDSLYFNSFDRVLSHSKIMDRFLVNELSVKERIIQRFICSFPKSSYYNKKEYKENTKPRKIIFLGTLDGASSINNITSDVLQLANCDVEVYIQNSRNSNIEHPNVKTFEPFSFEEIIEGKLSNFCSEFDGVLVAYGPMSKLREHLTYPTRYALALLQNLPIFIQAGRFSSLMEITSNNMTDQNIYYNSVEEIVNYSIGAHELSGDLSDCMENKLKMLFHKDHEL</sequence>
<accession>G8LIU4</accession>